<protein>
    <submittedName>
        <fullName evidence="2">Uncharacterized protein</fullName>
    </submittedName>
</protein>
<proteinExistence type="predicted"/>
<dbReference type="EMBL" id="KB102789">
    <property type="protein sequence ID" value="ELK34953.1"/>
    <property type="molecule type" value="Genomic_DNA"/>
</dbReference>
<evidence type="ECO:0000256" key="1">
    <source>
        <dbReference type="SAM" id="MobiDB-lite"/>
    </source>
</evidence>
<dbReference type="Proteomes" id="UP000010556">
    <property type="component" value="Unassembled WGS sequence"/>
</dbReference>
<gene>
    <name evidence="2" type="ORF">MDA_GLEAN10001142</name>
</gene>
<evidence type="ECO:0000313" key="3">
    <source>
        <dbReference type="Proteomes" id="UP000010556"/>
    </source>
</evidence>
<name>L5MB27_MYODS</name>
<keyword evidence="3" id="KW-1185">Reference proteome</keyword>
<dbReference type="AlphaFoldDB" id="L5MB27"/>
<feature type="compositionally biased region" description="Basic and acidic residues" evidence="1">
    <location>
        <begin position="23"/>
        <end position="34"/>
    </location>
</feature>
<sequence>MRGHLPDKVDSDAVGQAPGDGQSRLERPPMEKQSPDQLLSGGHRTPIPPRDLHWAPLCQLLGRTQRAQLQGEHPGQRQESEERLIGIYHLLQFPLKTHPTQQRTTWLSSQHRHLLGRQGISLFRDSSSPSGAGQWLEILITLD</sequence>
<feature type="region of interest" description="Disordered" evidence="1">
    <location>
        <begin position="1"/>
        <end position="52"/>
    </location>
</feature>
<evidence type="ECO:0000313" key="2">
    <source>
        <dbReference type="EMBL" id="ELK34953.1"/>
    </source>
</evidence>
<accession>L5MB27</accession>
<organism evidence="2 3">
    <name type="scientific">Myotis davidii</name>
    <name type="common">David's myotis</name>
    <dbReference type="NCBI Taxonomy" id="225400"/>
    <lineage>
        <taxon>Eukaryota</taxon>
        <taxon>Metazoa</taxon>
        <taxon>Chordata</taxon>
        <taxon>Craniata</taxon>
        <taxon>Vertebrata</taxon>
        <taxon>Euteleostomi</taxon>
        <taxon>Mammalia</taxon>
        <taxon>Eutheria</taxon>
        <taxon>Laurasiatheria</taxon>
        <taxon>Chiroptera</taxon>
        <taxon>Yangochiroptera</taxon>
        <taxon>Vespertilionidae</taxon>
        <taxon>Myotis</taxon>
    </lineage>
</organism>
<reference evidence="3" key="1">
    <citation type="journal article" date="2013" name="Science">
        <title>Comparative analysis of bat genomes provides insight into the evolution of flight and immunity.</title>
        <authorList>
            <person name="Zhang G."/>
            <person name="Cowled C."/>
            <person name="Shi Z."/>
            <person name="Huang Z."/>
            <person name="Bishop-Lilly K.A."/>
            <person name="Fang X."/>
            <person name="Wynne J.W."/>
            <person name="Xiong Z."/>
            <person name="Baker M.L."/>
            <person name="Zhao W."/>
            <person name="Tachedjian M."/>
            <person name="Zhu Y."/>
            <person name="Zhou P."/>
            <person name="Jiang X."/>
            <person name="Ng J."/>
            <person name="Yang L."/>
            <person name="Wu L."/>
            <person name="Xiao J."/>
            <person name="Feng Y."/>
            <person name="Chen Y."/>
            <person name="Sun X."/>
            <person name="Zhang Y."/>
            <person name="Marsh G.A."/>
            <person name="Crameri G."/>
            <person name="Broder C.C."/>
            <person name="Frey K.G."/>
            <person name="Wang L.F."/>
            <person name="Wang J."/>
        </authorList>
    </citation>
    <scope>NUCLEOTIDE SEQUENCE [LARGE SCALE GENOMIC DNA]</scope>
</reference>
<feature type="compositionally biased region" description="Basic and acidic residues" evidence="1">
    <location>
        <begin position="1"/>
        <end position="11"/>
    </location>
</feature>